<feature type="compositionally biased region" description="Low complexity" evidence="8">
    <location>
        <begin position="117"/>
        <end position="148"/>
    </location>
</feature>
<dbReference type="EMBL" id="CAXIEN010000297">
    <property type="protein sequence ID" value="CAL1292010.1"/>
    <property type="molecule type" value="Genomic_DNA"/>
</dbReference>
<accession>A0AAV2B806</accession>
<dbReference type="PRINTS" id="PR00722">
    <property type="entry name" value="CHYMOTRYPSIN"/>
</dbReference>
<feature type="region of interest" description="Disordered" evidence="8">
    <location>
        <begin position="116"/>
        <end position="161"/>
    </location>
</feature>
<dbReference type="AlphaFoldDB" id="A0AAV2B806"/>
<evidence type="ECO:0000256" key="2">
    <source>
        <dbReference type="ARBA" id="ARBA00022729"/>
    </source>
</evidence>
<dbReference type="InterPro" id="IPR022700">
    <property type="entry name" value="CLIP"/>
</dbReference>
<dbReference type="PANTHER" id="PTHR24258:SF116">
    <property type="entry name" value="FI16631P1-RELATED"/>
    <property type="match status" value="1"/>
</dbReference>
<organism evidence="11 12">
    <name type="scientific">Larinioides sclopetarius</name>
    <dbReference type="NCBI Taxonomy" id="280406"/>
    <lineage>
        <taxon>Eukaryota</taxon>
        <taxon>Metazoa</taxon>
        <taxon>Ecdysozoa</taxon>
        <taxon>Arthropoda</taxon>
        <taxon>Chelicerata</taxon>
        <taxon>Arachnida</taxon>
        <taxon>Araneae</taxon>
        <taxon>Araneomorphae</taxon>
        <taxon>Entelegynae</taxon>
        <taxon>Araneoidea</taxon>
        <taxon>Araneidae</taxon>
        <taxon>Larinioides</taxon>
    </lineage>
</organism>
<feature type="signal peptide" evidence="9">
    <location>
        <begin position="1"/>
        <end position="23"/>
    </location>
</feature>
<dbReference type="GO" id="GO:0004252">
    <property type="term" value="F:serine-type endopeptidase activity"/>
    <property type="evidence" value="ECO:0007669"/>
    <property type="project" value="InterPro"/>
</dbReference>
<reference evidence="11 12" key="1">
    <citation type="submission" date="2024-04" db="EMBL/GenBank/DDBJ databases">
        <authorList>
            <person name="Rising A."/>
            <person name="Reimegard J."/>
            <person name="Sonavane S."/>
            <person name="Akerstrom W."/>
            <person name="Nylinder S."/>
            <person name="Hedman E."/>
            <person name="Kallberg Y."/>
        </authorList>
    </citation>
    <scope>NUCLEOTIDE SEQUENCE [LARGE SCALE GENOMIC DNA]</scope>
</reference>
<evidence type="ECO:0000256" key="1">
    <source>
        <dbReference type="ARBA" id="ARBA00022670"/>
    </source>
</evidence>
<keyword evidence="2 9" id="KW-0732">Signal</keyword>
<dbReference type="PROSITE" id="PS00134">
    <property type="entry name" value="TRYPSIN_HIS"/>
    <property type="match status" value="1"/>
</dbReference>
<protein>
    <recommendedName>
        <fullName evidence="10">Peptidase S1 domain-containing protein</fullName>
    </recommendedName>
</protein>
<dbReference type="PROSITE" id="PS50240">
    <property type="entry name" value="TRYPSIN_DOM"/>
    <property type="match status" value="1"/>
</dbReference>
<dbReference type="InterPro" id="IPR009003">
    <property type="entry name" value="Peptidase_S1_PA"/>
</dbReference>
<sequence length="476" mass="52346">MSPLSSITCIISTSLFILHLVQGQDYQAPDAAEQRQLGLFSELGLPSLTAVNHCRTPDGLPGECGELSRCIYLIFDMVRLRRSVCFRNLFMVGICCPGTSSSTTSEISTPNATLLQETTESSSVSTEATTTTTASTTTAATTTTTTTTKRPNLTTAKIKRMSQKSTKKPFSTSTVIAHTTSKPTTTTIKGIEIFTTPEITEEPYILATEESTQNFTYSSEFRCGTAGRDGRIVGGYEANPGQWPWMAAIFLDSHRGREYWCGGALVGTWYILTAAHCLSDQRGRKYRKEQLTIRLGDHHLFRTDDFMNPIEFKVAATIPHPKFSRSGFYNDIALLKLRHPVTYSEYISPICLPTPGLKANTLVGYMGTVTGWGTLSYGGVGSGSLQQVTMPIWDNADCNRRYFQPITQGFMCAGFFEGGKDACQGDSGSPMVIPDRTRHWTVVGVVSFGSKCAQPGYPGVYTRVTEYLDWIDENME</sequence>
<dbReference type="Proteomes" id="UP001497382">
    <property type="component" value="Unassembled WGS sequence"/>
</dbReference>
<dbReference type="Pfam" id="PF00089">
    <property type="entry name" value="Trypsin"/>
    <property type="match status" value="1"/>
</dbReference>
<keyword evidence="4 7" id="KW-0720">Serine protease</keyword>
<evidence type="ECO:0000256" key="7">
    <source>
        <dbReference type="RuleBase" id="RU363034"/>
    </source>
</evidence>
<evidence type="ECO:0000256" key="8">
    <source>
        <dbReference type="SAM" id="MobiDB-lite"/>
    </source>
</evidence>
<keyword evidence="1 7" id="KW-0645">Protease</keyword>
<evidence type="ECO:0000256" key="9">
    <source>
        <dbReference type="SAM" id="SignalP"/>
    </source>
</evidence>
<feature type="chain" id="PRO_5043785541" description="Peptidase S1 domain-containing protein" evidence="9">
    <location>
        <begin position="24"/>
        <end position="476"/>
    </location>
</feature>
<evidence type="ECO:0000256" key="5">
    <source>
        <dbReference type="ARBA" id="ARBA00023157"/>
    </source>
</evidence>
<keyword evidence="5" id="KW-1015">Disulfide bond</keyword>
<dbReference type="PANTHER" id="PTHR24258">
    <property type="entry name" value="SERINE PROTEASE-RELATED"/>
    <property type="match status" value="1"/>
</dbReference>
<feature type="domain" description="Peptidase S1" evidence="10">
    <location>
        <begin position="232"/>
        <end position="476"/>
    </location>
</feature>
<dbReference type="CDD" id="cd00190">
    <property type="entry name" value="Tryp_SPc"/>
    <property type="match status" value="1"/>
</dbReference>
<name>A0AAV2B806_9ARAC</name>
<gene>
    <name evidence="11" type="ORF">LARSCL_LOCUS17407</name>
</gene>
<evidence type="ECO:0000313" key="12">
    <source>
        <dbReference type="Proteomes" id="UP001497382"/>
    </source>
</evidence>
<dbReference type="SUPFAM" id="SSF50494">
    <property type="entry name" value="Trypsin-like serine proteases"/>
    <property type="match status" value="1"/>
</dbReference>
<dbReference type="InterPro" id="IPR001254">
    <property type="entry name" value="Trypsin_dom"/>
</dbReference>
<evidence type="ECO:0000256" key="6">
    <source>
        <dbReference type="ARBA" id="ARBA00024195"/>
    </source>
</evidence>
<dbReference type="Gene3D" id="2.40.10.10">
    <property type="entry name" value="Trypsin-like serine proteases"/>
    <property type="match status" value="1"/>
</dbReference>
<dbReference type="InterPro" id="IPR001314">
    <property type="entry name" value="Peptidase_S1A"/>
</dbReference>
<comment type="caution">
    <text evidence="11">The sequence shown here is derived from an EMBL/GenBank/DDBJ whole genome shotgun (WGS) entry which is preliminary data.</text>
</comment>
<evidence type="ECO:0000259" key="10">
    <source>
        <dbReference type="PROSITE" id="PS50240"/>
    </source>
</evidence>
<dbReference type="InterPro" id="IPR043504">
    <property type="entry name" value="Peptidase_S1_PA_chymotrypsin"/>
</dbReference>
<dbReference type="FunFam" id="2.40.10.10:FF:000006">
    <property type="entry name" value="Serine proteinase stubble"/>
    <property type="match status" value="1"/>
</dbReference>
<dbReference type="SMART" id="SM00020">
    <property type="entry name" value="Tryp_SPc"/>
    <property type="match status" value="1"/>
</dbReference>
<dbReference type="PROSITE" id="PS00135">
    <property type="entry name" value="TRYPSIN_SER"/>
    <property type="match status" value="1"/>
</dbReference>
<evidence type="ECO:0000313" key="11">
    <source>
        <dbReference type="EMBL" id="CAL1292010.1"/>
    </source>
</evidence>
<keyword evidence="12" id="KW-1185">Reference proteome</keyword>
<comment type="similarity">
    <text evidence="6">Belongs to the peptidase S1 family. CLIP subfamily.</text>
</comment>
<dbReference type="InterPro" id="IPR018114">
    <property type="entry name" value="TRYPSIN_HIS"/>
</dbReference>
<proteinExistence type="inferred from homology"/>
<dbReference type="InterPro" id="IPR033116">
    <property type="entry name" value="TRYPSIN_SER"/>
</dbReference>
<dbReference type="SMART" id="SM00680">
    <property type="entry name" value="CLIP"/>
    <property type="match status" value="1"/>
</dbReference>
<keyword evidence="3 7" id="KW-0378">Hydrolase</keyword>
<evidence type="ECO:0000256" key="3">
    <source>
        <dbReference type="ARBA" id="ARBA00022801"/>
    </source>
</evidence>
<dbReference type="GO" id="GO:0006508">
    <property type="term" value="P:proteolysis"/>
    <property type="evidence" value="ECO:0007669"/>
    <property type="project" value="UniProtKB-KW"/>
</dbReference>
<evidence type="ECO:0000256" key="4">
    <source>
        <dbReference type="ARBA" id="ARBA00022825"/>
    </source>
</evidence>